<dbReference type="Proteomes" id="UP000307164">
    <property type="component" value="Unassembled WGS sequence"/>
</dbReference>
<dbReference type="RefSeq" id="WP_138589913.1">
    <property type="nucleotide sequence ID" value="NZ_PNBW01000033.1"/>
</dbReference>
<evidence type="ECO:0000313" key="10">
    <source>
        <dbReference type="Proteomes" id="UP000307164"/>
    </source>
</evidence>
<name>A0A5S3VCQ3_9GAMM</name>
<evidence type="ECO:0000256" key="5">
    <source>
        <dbReference type="ARBA" id="ARBA00074883"/>
    </source>
</evidence>
<evidence type="ECO:0000256" key="4">
    <source>
        <dbReference type="ARBA" id="ARBA00038858"/>
    </source>
</evidence>
<dbReference type="Gene3D" id="3.40.50.2000">
    <property type="entry name" value="Glycogen Phosphorylase B"/>
    <property type="match status" value="2"/>
</dbReference>
<feature type="domain" description="UDP-N-acetylglucosamine 2-epimerase" evidence="7">
    <location>
        <begin position="21"/>
        <end position="368"/>
    </location>
</feature>
<keyword evidence="1 6" id="KW-0413">Isomerase</keyword>
<dbReference type="CDD" id="cd03786">
    <property type="entry name" value="GTB_UDP-GlcNAc_2-Epimerase"/>
    <property type="match status" value="1"/>
</dbReference>
<dbReference type="PANTHER" id="PTHR43174:SF2">
    <property type="entry name" value="UDP-N-ACETYLGLUCOSAMINE 2-EPIMERASE"/>
    <property type="match status" value="1"/>
</dbReference>
<dbReference type="GO" id="GO:0008761">
    <property type="term" value="F:UDP-N-acetylglucosamine 2-epimerase activity"/>
    <property type="evidence" value="ECO:0007669"/>
    <property type="project" value="UniProtKB-EC"/>
</dbReference>
<sequence>MKVLTVFGTRPEAIKMAPLVKKLRAHSEIEDKVCVTAQHREMLDQVLELFEVKPDYDLNIMKAGQDLYDITAKILLGLREVIEDFKPDWILVHGDTTTTIAASMAAFYGKVKIGHVEAGLRTGDLQSPWPEEANRTLTGKLANLHFAPTKASKSNLLAEGVAESNVVITGNTVIDALLDVKDGVLANDLIQQQLSSQFKSFINDPFVLITGHRRESFGCGFERICKAIHDLALKYPDFNFVYPVHLNPNVKEPVNRLLSGLDNVILVTPQDYLPFVYLMNKSELILTDSGGVQEEAPSLGKPVLVMRDTTERPEAVEAGTVKLVGTDIDKIVSSVSELIDDSDAYQLMSVAHNPYGDGLACDRIINALLEQGKRNR</sequence>
<comment type="caution">
    <text evidence="8">The sequence shown here is derived from an EMBL/GenBank/DDBJ whole genome shotgun (WGS) entry which is preliminary data.</text>
</comment>
<gene>
    <name evidence="8" type="ORF">CWC19_02980</name>
    <name evidence="9" type="ORF">CWC20_06840</name>
</gene>
<evidence type="ECO:0000313" key="8">
    <source>
        <dbReference type="EMBL" id="TMO69972.1"/>
    </source>
</evidence>
<dbReference type="OrthoDB" id="9803238at2"/>
<dbReference type="InterPro" id="IPR003331">
    <property type="entry name" value="UDP_GlcNAc_Epimerase_2_dom"/>
</dbReference>
<dbReference type="PANTHER" id="PTHR43174">
    <property type="entry name" value="UDP-N-ACETYLGLUCOSAMINE 2-EPIMERASE"/>
    <property type="match status" value="1"/>
</dbReference>
<protein>
    <recommendedName>
        <fullName evidence="5">UDP-N-acetylglucosamine 2-epimerase</fullName>
        <ecNumber evidence="4">5.1.3.14</ecNumber>
    </recommendedName>
</protein>
<evidence type="ECO:0000259" key="7">
    <source>
        <dbReference type="Pfam" id="PF02350"/>
    </source>
</evidence>
<reference evidence="10 11" key="2">
    <citation type="submission" date="2019-06" db="EMBL/GenBank/DDBJ databases">
        <title>Co-occurence of chitin degradation, pigmentation and bioactivity in marine Pseudoalteromonas.</title>
        <authorList>
            <person name="Sonnenschein E.C."/>
            <person name="Bech P.K."/>
        </authorList>
    </citation>
    <scope>NUCLEOTIDE SEQUENCE [LARGE SCALE GENOMIC DNA]</scope>
    <source>
        <strain evidence="11">S3790</strain>
        <strain evidence="10">S3895</strain>
    </source>
</reference>
<accession>A0A5S3VCQ3</accession>
<reference evidence="10 11" key="1">
    <citation type="submission" date="2018-01" db="EMBL/GenBank/DDBJ databases">
        <authorList>
            <person name="Paulsen S."/>
            <person name="Gram L.K."/>
        </authorList>
    </citation>
    <scope>NUCLEOTIDE SEQUENCE [LARGE SCALE GENOMIC DNA]</scope>
    <source>
        <strain evidence="8 11">S3790</strain>
        <strain evidence="9 10">S3895</strain>
    </source>
</reference>
<evidence type="ECO:0000256" key="1">
    <source>
        <dbReference type="ARBA" id="ARBA00023235"/>
    </source>
</evidence>
<evidence type="ECO:0000313" key="11">
    <source>
        <dbReference type="Proteomes" id="UP000307217"/>
    </source>
</evidence>
<dbReference type="EMBL" id="PNBW01000033">
    <property type="protein sequence ID" value="TMO75966.1"/>
    <property type="molecule type" value="Genomic_DNA"/>
</dbReference>
<proteinExistence type="inferred from homology"/>
<dbReference type="EC" id="5.1.3.14" evidence="4"/>
<dbReference type="EMBL" id="PNBX01000008">
    <property type="protein sequence ID" value="TMO69972.1"/>
    <property type="molecule type" value="Genomic_DNA"/>
</dbReference>
<evidence type="ECO:0000313" key="9">
    <source>
        <dbReference type="EMBL" id="TMO75966.1"/>
    </source>
</evidence>
<reference evidence="8" key="3">
    <citation type="submission" date="2019-09" db="EMBL/GenBank/DDBJ databases">
        <title>Co-occurence of chitin degradation, pigmentation and bioactivity in marine Pseudoalteromonas.</title>
        <authorList>
            <person name="Sonnenschein E.C."/>
            <person name="Bech P.K."/>
        </authorList>
    </citation>
    <scope>NUCLEOTIDE SEQUENCE</scope>
    <source>
        <strain evidence="8">S3790</strain>
        <strain evidence="9">S3895</strain>
    </source>
</reference>
<dbReference type="Pfam" id="PF02350">
    <property type="entry name" value="Epimerase_2"/>
    <property type="match status" value="1"/>
</dbReference>
<dbReference type="Proteomes" id="UP000307217">
    <property type="component" value="Unassembled WGS sequence"/>
</dbReference>
<organism evidence="8 11">
    <name type="scientific">Pseudoalteromonas aurantia</name>
    <dbReference type="NCBI Taxonomy" id="43654"/>
    <lineage>
        <taxon>Bacteria</taxon>
        <taxon>Pseudomonadati</taxon>
        <taxon>Pseudomonadota</taxon>
        <taxon>Gammaproteobacteria</taxon>
        <taxon>Alteromonadales</taxon>
        <taxon>Pseudoalteromonadaceae</taxon>
        <taxon>Pseudoalteromonas</taxon>
    </lineage>
</organism>
<evidence type="ECO:0000256" key="3">
    <source>
        <dbReference type="ARBA" id="ARBA00038209"/>
    </source>
</evidence>
<dbReference type="NCBIfam" id="TIGR00236">
    <property type="entry name" value="wecB"/>
    <property type="match status" value="1"/>
</dbReference>
<comment type="catalytic activity">
    <reaction evidence="2">
        <text>UDP-N-acetyl-alpha-D-glucosamine = UDP-N-acetyl-alpha-D-mannosamine</text>
        <dbReference type="Rhea" id="RHEA:17213"/>
        <dbReference type="ChEBI" id="CHEBI:57705"/>
        <dbReference type="ChEBI" id="CHEBI:68623"/>
        <dbReference type="EC" id="5.1.3.14"/>
    </reaction>
</comment>
<dbReference type="AlphaFoldDB" id="A0A5S3VCQ3"/>
<dbReference type="SUPFAM" id="SSF53756">
    <property type="entry name" value="UDP-Glycosyltransferase/glycogen phosphorylase"/>
    <property type="match status" value="1"/>
</dbReference>
<evidence type="ECO:0000256" key="2">
    <source>
        <dbReference type="ARBA" id="ARBA00036080"/>
    </source>
</evidence>
<dbReference type="InterPro" id="IPR029767">
    <property type="entry name" value="WecB-like"/>
</dbReference>
<keyword evidence="10" id="KW-1185">Reference proteome</keyword>
<dbReference type="FunFam" id="3.40.50.2000:FF:000043">
    <property type="entry name" value="UDP-N-acetylglucosamine 2-epimerase"/>
    <property type="match status" value="1"/>
</dbReference>
<comment type="similarity">
    <text evidence="3 6">Belongs to the UDP-N-acetylglucosamine 2-epimerase family.</text>
</comment>
<evidence type="ECO:0000256" key="6">
    <source>
        <dbReference type="RuleBase" id="RU003513"/>
    </source>
</evidence>